<dbReference type="RefSeq" id="WP_115090455.1">
    <property type="nucleotide sequence ID" value="NZ_CP068107.1"/>
</dbReference>
<dbReference type="Pfam" id="PF09601">
    <property type="entry name" value="DUF2459"/>
    <property type="match status" value="1"/>
</dbReference>
<evidence type="ECO:0000313" key="2">
    <source>
        <dbReference type="EMBL" id="STZ27535.1"/>
    </source>
</evidence>
<sequence length="222" mass="25256">MLKKIAHFLKVFTLCFFTFVAVYVAVFYGLSFVPSTGGSEKRQATEDEVTIYLSTNGVHTDFVVPVVHEVIDWRTKVEQPLNRAKWLAFGWGDKGFYIDTPSWSDLRMTTALSALSGVGESAMHVTAYGAFALDENTVEVKLSTTEYQALVHYIDASFDKKDGVYQRIEVEGYHQSDAFYEARGSYSLFYTCNTWVNQGLKQINQKAALWTLHDQGILRHYR</sequence>
<keyword evidence="1" id="KW-1133">Transmembrane helix</keyword>
<reference evidence="2 3" key="1">
    <citation type="submission" date="2018-06" db="EMBL/GenBank/DDBJ databases">
        <authorList>
            <consortium name="Pathogen Informatics"/>
            <person name="Doyle S."/>
        </authorList>
    </citation>
    <scope>NUCLEOTIDE SEQUENCE [LARGE SCALE GENOMIC DNA]</scope>
    <source>
        <strain evidence="2 3">NCTC11179</strain>
    </source>
</reference>
<dbReference type="AlphaFoldDB" id="A0A378RKM2"/>
<feature type="transmembrane region" description="Helical" evidence="1">
    <location>
        <begin position="12"/>
        <end position="33"/>
    </location>
</feature>
<dbReference type="NCBIfam" id="TIGR02117">
    <property type="entry name" value="chp_urease_rgn"/>
    <property type="match status" value="1"/>
</dbReference>
<accession>A0A378RKM2</accession>
<keyword evidence="1" id="KW-0812">Transmembrane</keyword>
<keyword evidence="1" id="KW-0472">Membrane</keyword>
<gene>
    <name evidence="2" type="ORF">NCTC11179_01071</name>
</gene>
<evidence type="ECO:0000313" key="3">
    <source>
        <dbReference type="Proteomes" id="UP000255024"/>
    </source>
</evidence>
<organism evidence="2 3">
    <name type="scientific">Myroides odoratus</name>
    <name type="common">Flavobacterium odoratum</name>
    <dbReference type="NCBI Taxonomy" id="256"/>
    <lineage>
        <taxon>Bacteria</taxon>
        <taxon>Pseudomonadati</taxon>
        <taxon>Bacteroidota</taxon>
        <taxon>Flavobacteriia</taxon>
        <taxon>Flavobacteriales</taxon>
        <taxon>Flavobacteriaceae</taxon>
        <taxon>Myroides</taxon>
    </lineage>
</organism>
<keyword evidence="3" id="KW-1185">Reference proteome</keyword>
<dbReference type="Proteomes" id="UP000255024">
    <property type="component" value="Unassembled WGS sequence"/>
</dbReference>
<proteinExistence type="predicted"/>
<evidence type="ECO:0000256" key="1">
    <source>
        <dbReference type="SAM" id="Phobius"/>
    </source>
</evidence>
<protein>
    <submittedName>
        <fullName evidence="2">Protein of uncharacterized function (DUF2459)</fullName>
    </submittedName>
</protein>
<name>A0A378RKM2_MYROD</name>
<dbReference type="EMBL" id="UGQL01000001">
    <property type="protein sequence ID" value="STZ27535.1"/>
    <property type="molecule type" value="Genomic_DNA"/>
</dbReference>
<dbReference type="InterPro" id="IPR011727">
    <property type="entry name" value="CHP02117"/>
</dbReference>